<dbReference type="EMBL" id="UINC01149773">
    <property type="protein sequence ID" value="SVD42446.1"/>
    <property type="molecule type" value="Genomic_DNA"/>
</dbReference>
<accession>A0A382V797</accession>
<reference evidence="1" key="1">
    <citation type="submission" date="2018-05" db="EMBL/GenBank/DDBJ databases">
        <authorList>
            <person name="Lanie J.A."/>
            <person name="Ng W.-L."/>
            <person name="Kazmierczak K.M."/>
            <person name="Andrzejewski T.M."/>
            <person name="Davidsen T.M."/>
            <person name="Wayne K.J."/>
            <person name="Tettelin H."/>
            <person name="Glass J.I."/>
            <person name="Rusch D."/>
            <person name="Podicherti R."/>
            <person name="Tsui H.-C.T."/>
            <person name="Winkler M.E."/>
        </authorList>
    </citation>
    <scope>NUCLEOTIDE SEQUENCE</scope>
</reference>
<organism evidence="1">
    <name type="scientific">marine metagenome</name>
    <dbReference type="NCBI Taxonomy" id="408172"/>
    <lineage>
        <taxon>unclassified sequences</taxon>
        <taxon>metagenomes</taxon>
        <taxon>ecological metagenomes</taxon>
    </lineage>
</organism>
<name>A0A382V797_9ZZZZ</name>
<sequence length="23" mass="2765">MKTEGILKKATAVHDTWNKFWPY</sequence>
<protein>
    <submittedName>
        <fullName evidence="1">Uncharacterized protein</fullName>
    </submittedName>
</protein>
<proteinExistence type="predicted"/>
<dbReference type="AlphaFoldDB" id="A0A382V797"/>
<gene>
    <name evidence="1" type="ORF">METZ01_LOCUS395300</name>
</gene>
<evidence type="ECO:0000313" key="1">
    <source>
        <dbReference type="EMBL" id="SVD42446.1"/>
    </source>
</evidence>